<dbReference type="Pfam" id="PF13460">
    <property type="entry name" value="NAD_binding_10"/>
    <property type="match status" value="1"/>
</dbReference>
<dbReference type="OrthoDB" id="5510591at2"/>
<evidence type="ECO:0000259" key="1">
    <source>
        <dbReference type="Pfam" id="PF13460"/>
    </source>
</evidence>
<dbReference type="PANTHER" id="PTHR47129">
    <property type="entry name" value="QUINONE OXIDOREDUCTASE 2"/>
    <property type="match status" value="1"/>
</dbReference>
<dbReference type="AlphaFoldDB" id="A0A1H1JV94"/>
<proteinExistence type="predicted"/>
<dbReference type="EMBL" id="FNKP01000004">
    <property type="protein sequence ID" value="SDR53760.1"/>
    <property type="molecule type" value="Genomic_DNA"/>
</dbReference>
<dbReference type="CDD" id="cd05269">
    <property type="entry name" value="TMR_SDR_a"/>
    <property type="match status" value="1"/>
</dbReference>
<name>A0A1H1JV94_9BURK</name>
<evidence type="ECO:0000313" key="2">
    <source>
        <dbReference type="EMBL" id="SDR53760.1"/>
    </source>
</evidence>
<dbReference type="PANTHER" id="PTHR47129:SF1">
    <property type="entry name" value="NMRA-LIKE DOMAIN-CONTAINING PROTEIN"/>
    <property type="match status" value="1"/>
</dbReference>
<organism evidence="2 3">
    <name type="scientific">Paraburkholderia fungorum</name>
    <dbReference type="NCBI Taxonomy" id="134537"/>
    <lineage>
        <taxon>Bacteria</taxon>
        <taxon>Pseudomonadati</taxon>
        <taxon>Pseudomonadota</taxon>
        <taxon>Betaproteobacteria</taxon>
        <taxon>Burkholderiales</taxon>
        <taxon>Burkholderiaceae</taxon>
        <taxon>Paraburkholderia</taxon>
    </lineage>
</organism>
<dbReference type="SUPFAM" id="SSF51735">
    <property type="entry name" value="NAD(P)-binding Rossmann-fold domains"/>
    <property type="match status" value="1"/>
</dbReference>
<dbReference type="Gene3D" id="3.90.25.10">
    <property type="entry name" value="UDP-galactose 4-epimerase, domain 1"/>
    <property type="match status" value="1"/>
</dbReference>
<accession>A0A1H1JV94</accession>
<dbReference type="InterPro" id="IPR016040">
    <property type="entry name" value="NAD(P)-bd_dom"/>
</dbReference>
<evidence type="ECO:0000313" key="3">
    <source>
        <dbReference type="Proteomes" id="UP000183487"/>
    </source>
</evidence>
<dbReference type="RefSeq" id="WP_074773599.1">
    <property type="nucleotide sequence ID" value="NZ_FNKP01000004.1"/>
</dbReference>
<dbReference type="Gene3D" id="3.40.50.720">
    <property type="entry name" value="NAD(P)-binding Rossmann-like Domain"/>
    <property type="match status" value="1"/>
</dbReference>
<feature type="domain" description="NAD(P)-binding" evidence="1">
    <location>
        <begin position="6"/>
        <end position="185"/>
    </location>
</feature>
<gene>
    <name evidence="2" type="ORF">SAMN05443245_7257</name>
</gene>
<sequence length="289" mass="30800">MIAVTGANGNLGRLVIKGLVKVVPADQIVACVRRPDQVDDIRALGIQIRKADYDLPETLAKAFDGIEKVLLISAVQPGERFRQHKAVIDAAVQGGVNLIAYTSMLRADTSSLCLSGEHRETEFYLKRSGLDYVLLRNGWYLENHTDSLPLALAHGALIGSAMTGRFASASRGDYAGAAVAVLTQPGHVNKTYELVGDNSYTMSDFAAEVSKQSSRSITYNNLPAADYEAALIGLGIPKMIVDVLVDADVKSLDGELDSPSRELAALLGRNTTTLSDAILASLPTSITLG</sequence>
<dbReference type="InterPro" id="IPR036291">
    <property type="entry name" value="NAD(P)-bd_dom_sf"/>
</dbReference>
<reference evidence="3" key="1">
    <citation type="submission" date="2016-10" db="EMBL/GenBank/DDBJ databases">
        <authorList>
            <person name="Varghese N."/>
        </authorList>
    </citation>
    <scope>NUCLEOTIDE SEQUENCE [LARGE SCALE GENOMIC DNA]</scope>
    <source>
        <strain evidence="3">GAS106B</strain>
    </source>
</reference>
<keyword evidence="3" id="KW-1185">Reference proteome</keyword>
<dbReference type="InterPro" id="IPR052718">
    <property type="entry name" value="NmrA-type_oxidoreductase"/>
</dbReference>
<dbReference type="Proteomes" id="UP000183487">
    <property type="component" value="Unassembled WGS sequence"/>
</dbReference>
<protein>
    <submittedName>
        <fullName evidence="2">NAD(P)H dehydrogenase (Quinone)</fullName>
    </submittedName>
</protein>